<feature type="region of interest" description="Disordered" evidence="2">
    <location>
        <begin position="224"/>
        <end position="339"/>
    </location>
</feature>
<evidence type="ECO:0000256" key="2">
    <source>
        <dbReference type="SAM" id="MobiDB-lite"/>
    </source>
</evidence>
<proteinExistence type="predicted"/>
<feature type="compositionally biased region" description="Basic and acidic residues" evidence="2">
    <location>
        <begin position="243"/>
        <end position="255"/>
    </location>
</feature>
<gene>
    <name evidence="3" type="ORF">Tco_0941679</name>
</gene>
<feature type="compositionally biased region" description="Low complexity" evidence="2">
    <location>
        <begin position="321"/>
        <end position="339"/>
    </location>
</feature>
<evidence type="ECO:0000256" key="1">
    <source>
        <dbReference type="SAM" id="Coils"/>
    </source>
</evidence>
<evidence type="ECO:0000313" key="4">
    <source>
        <dbReference type="Proteomes" id="UP001151760"/>
    </source>
</evidence>
<feature type="compositionally biased region" description="Polar residues" evidence="2">
    <location>
        <begin position="105"/>
        <end position="126"/>
    </location>
</feature>
<feature type="compositionally biased region" description="Basic and acidic residues" evidence="2">
    <location>
        <begin position="276"/>
        <end position="290"/>
    </location>
</feature>
<sequence length="470" mass="54016">MFSRCLTTRVTSYDQPPLQIMQMLYCFVNNVNVDYANLLWEGLHYSLEHPSTPIPYPRFIKIIVSHYMTAFPEISRRVRDKYYNIEDDEMVKSIFNLRKNKADVPTTQSQPIESTQGTHRTTSAPRTPNPDVDEGESSAQRKSTVIRLRIPPRRSTRLTPPTPILTVDDDEDIILQDTIQLSIAEQKSSDELEAKQNVEKVKEHLIAQEIEKLVEGTENVENVEVDNSISYSQNDPGTGLEPRSNKESPKVEKTADVSQLVNVIEEEDESVEDDYELRRREKWKEVEETRNTPPPTPTRSTRIHSTLISSDTEKLQELTVTDPKPSSSTPSSSSPKPTLSMSKHILSLFKPKTGRFKRYKSFFDELQGRCDYLFEHLKTRFMPRKKFHVLAQHLQEVMEESLPKMVDARVKELTKTQVPIYVAHGLIMERQQSQADVAKMIADAIQQERENLRAEISSQINNAITNYIPS</sequence>
<accession>A0ABQ5DYA5</accession>
<evidence type="ECO:0000313" key="3">
    <source>
        <dbReference type="EMBL" id="GJT41814.1"/>
    </source>
</evidence>
<feature type="compositionally biased region" description="Acidic residues" evidence="2">
    <location>
        <begin position="264"/>
        <end position="275"/>
    </location>
</feature>
<comment type="caution">
    <text evidence="3">The sequence shown here is derived from an EMBL/GenBank/DDBJ whole genome shotgun (WGS) entry which is preliminary data.</text>
</comment>
<dbReference type="EMBL" id="BQNB010015592">
    <property type="protein sequence ID" value="GJT41814.1"/>
    <property type="molecule type" value="Genomic_DNA"/>
</dbReference>
<feature type="coiled-coil region" evidence="1">
    <location>
        <begin position="435"/>
        <end position="462"/>
    </location>
</feature>
<keyword evidence="4" id="KW-1185">Reference proteome</keyword>
<protein>
    <submittedName>
        <fullName evidence="3">Uncharacterized protein</fullName>
    </submittedName>
</protein>
<name>A0ABQ5DYA5_9ASTR</name>
<reference evidence="3" key="1">
    <citation type="journal article" date="2022" name="Int. J. Mol. Sci.">
        <title>Draft Genome of Tanacetum Coccineum: Genomic Comparison of Closely Related Tanacetum-Family Plants.</title>
        <authorList>
            <person name="Yamashiro T."/>
            <person name="Shiraishi A."/>
            <person name="Nakayama K."/>
            <person name="Satake H."/>
        </authorList>
    </citation>
    <scope>NUCLEOTIDE SEQUENCE</scope>
</reference>
<keyword evidence="1" id="KW-0175">Coiled coil</keyword>
<organism evidence="3 4">
    <name type="scientific">Tanacetum coccineum</name>
    <dbReference type="NCBI Taxonomy" id="301880"/>
    <lineage>
        <taxon>Eukaryota</taxon>
        <taxon>Viridiplantae</taxon>
        <taxon>Streptophyta</taxon>
        <taxon>Embryophyta</taxon>
        <taxon>Tracheophyta</taxon>
        <taxon>Spermatophyta</taxon>
        <taxon>Magnoliopsida</taxon>
        <taxon>eudicotyledons</taxon>
        <taxon>Gunneridae</taxon>
        <taxon>Pentapetalae</taxon>
        <taxon>asterids</taxon>
        <taxon>campanulids</taxon>
        <taxon>Asterales</taxon>
        <taxon>Asteraceae</taxon>
        <taxon>Asteroideae</taxon>
        <taxon>Anthemideae</taxon>
        <taxon>Anthemidinae</taxon>
        <taxon>Tanacetum</taxon>
    </lineage>
</organism>
<reference evidence="3" key="2">
    <citation type="submission" date="2022-01" db="EMBL/GenBank/DDBJ databases">
        <authorList>
            <person name="Yamashiro T."/>
            <person name="Shiraishi A."/>
            <person name="Satake H."/>
            <person name="Nakayama K."/>
        </authorList>
    </citation>
    <scope>NUCLEOTIDE SEQUENCE</scope>
</reference>
<dbReference type="Proteomes" id="UP001151760">
    <property type="component" value="Unassembled WGS sequence"/>
</dbReference>
<feature type="region of interest" description="Disordered" evidence="2">
    <location>
        <begin position="102"/>
        <end position="165"/>
    </location>
</feature>